<dbReference type="FunFam" id="3.30.420.10:FF:000091">
    <property type="entry name" value="Protein argonaute 3"/>
    <property type="match status" value="1"/>
</dbReference>
<dbReference type="Pfam" id="PF16486">
    <property type="entry name" value="ArgoN"/>
    <property type="match status" value="1"/>
</dbReference>
<feature type="compositionally biased region" description="Polar residues" evidence="5">
    <location>
        <begin position="119"/>
        <end position="131"/>
    </location>
</feature>
<evidence type="ECO:0000256" key="3">
    <source>
        <dbReference type="ARBA" id="ARBA00023158"/>
    </source>
</evidence>
<dbReference type="InterPro" id="IPR036085">
    <property type="entry name" value="PAZ_dom_sf"/>
</dbReference>
<dbReference type="Pfam" id="PF02171">
    <property type="entry name" value="Piwi"/>
    <property type="match status" value="1"/>
</dbReference>
<keyword evidence="8" id="KW-1185">Reference proteome</keyword>
<dbReference type="Pfam" id="PF02170">
    <property type="entry name" value="PAZ"/>
    <property type="match status" value="1"/>
</dbReference>
<dbReference type="InterPro" id="IPR003100">
    <property type="entry name" value="PAZ_dom"/>
</dbReference>
<dbReference type="CDD" id="cd02846">
    <property type="entry name" value="PAZ_argonaute_like"/>
    <property type="match status" value="1"/>
</dbReference>
<dbReference type="GO" id="GO:0004521">
    <property type="term" value="F:RNA endonuclease activity"/>
    <property type="evidence" value="ECO:0000318"/>
    <property type="project" value="GO_Central"/>
</dbReference>
<protein>
    <submittedName>
        <fullName evidence="9">Protein argonaute 4</fullName>
    </submittedName>
</protein>
<dbReference type="SUPFAM" id="SSF53098">
    <property type="entry name" value="Ribonuclease H-like"/>
    <property type="match status" value="1"/>
</dbReference>
<evidence type="ECO:0000256" key="4">
    <source>
        <dbReference type="ARBA" id="ARBA00023274"/>
    </source>
</evidence>
<feature type="region of interest" description="Disordered" evidence="5">
    <location>
        <begin position="116"/>
        <end position="137"/>
    </location>
</feature>
<dbReference type="InterPro" id="IPR003165">
    <property type="entry name" value="Piwi"/>
</dbReference>
<comment type="similarity">
    <text evidence="1">Belongs to the argonaute family. Ago subfamily.</text>
</comment>
<dbReference type="GeneID" id="110777535"/>
<feature type="domain" description="PAZ" evidence="6">
    <location>
        <begin position="248"/>
        <end position="362"/>
    </location>
</feature>
<evidence type="ECO:0000313" key="9">
    <source>
        <dbReference type="RefSeq" id="XP_021837831.1"/>
    </source>
</evidence>
<dbReference type="InterPro" id="IPR014811">
    <property type="entry name" value="ArgoL1"/>
</dbReference>
<dbReference type="Pfam" id="PF16488">
    <property type="entry name" value="ArgoL2"/>
    <property type="match status" value="1"/>
</dbReference>
<dbReference type="InterPro" id="IPR045246">
    <property type="entry name" value="Piwi_ago-like"/>
</dbReference>
<dbReference type="InterPro" id="IPR032474">
    <property type="entry name" value="Argonaute_N"/>
</dbReference>
<dbReference type="Gene3D" id="3.30.420.10">
    <property type="entry name" value="Ribonuclease H-like superfamily/Ribonuclease H"/>
    <property type="match status" value="1"/>
</dbReference>
<organism evidence="8 9">
    <name type="scientific">Spinacia oleracea</name>
    <name type="common">Spinach</name>
    <dbReference type="NCBI Taxonomy" id="3562"/>
    <lineage>
        <taxon>Eukaryota</taxon>
        <taxon>Viridiplantae</taxon>
        <taxon>Streptophyta</taxon>
        <taxon>Embryophyta</taxon>
        <taxon>Tracheophyta</taxon>
        <taxon>Spermatophyta</taxon>
        <taxon>Magnoliopsida</taxon>
        <taxon>eudicotyledons</taxon>
        <taxon>Gunneridae</taxon>
        <taxon>Pentapetalae</taxon>
        <taxon>Caryophyllales</taxon>
        <taxon>Chenopodiaceae</taxon>
        <taxon>Chenopodioideae</taxon>
        <taxon>Anserineae</taxon>
        <taxon>Spinacia</taxon>
    </lineage>
</organism>
<dbReference type="GO" id="GO:0003723">
    <property type="term" value="F:RNA binding"/>
    <property type="evidence" value="ECO:0000318"/>
    <property type="project" value="GO_Central"/>
</dbReference>
<keyword evidence="2" id="KW-0678">Repressor</keyword>
<dbReference type="InterPro" id="IPR032472">
    <property type="entry name" value="ArgoL2"/>
</dbReference>
<dbReference type="GO" id="GO:0005737">
    <property type="term" value="C:cytoplasm"/>
    <property type="evidence" value="ECO:0000318"/>
    <property type="project" value="GO_Central"/>
</dbReference>
<evidence type="ECO:0000259" key="7">
    <source>
        <dbReference type="PROSITE" id="PS50822"/>
    </source>
</evidence>
<dbReference type="Proteomes" id="UP000813463">
    <property type="component" value="Chromosome 1"/>
</dbReference>
<keyword evidence="4" id="KW-0687">Ribonucleoprotein</keyword>
<proteinExistence type="inferred from homology"/>
<dbReference type="GO" id="GO:0005634">
    <property type="term" value="C:nucleus"/>
    <property type="evidence" value="ECO:0000318"/>
    <property type="project" value="GO_Central"/>
</dbReference>
<dbReference type="RefSeq" id="XP_021837831.1">
    <property type="nucleotide sequence ID" value="XM_021982139.2"/>
</dbReference>
<evidence type="ECO:0000256" key="1">
    <source>
        <dbReference type="ARBA" id="ARBA00008201"/>
    </source>
</evidence>
<dbReference type="CDD" id="cd04657">
    <property type="entry name" value="Piwi_ago-like"/>
    <property type="match status" value="1"/>
</dbReference>
<dbReference type="Pfam" id="PF08699">
    <property type="entry name" value="ArgoL1"/>
    <property type="match status" value="1"/>
</dbReference>
<accession>A0A9R0HW15</accession>
<dbReference type="SMART" id="SM01163">
    <property type="entry name" value="DUF1785"/>
    <property type="match status" value="1"/>
</dbReference>
<evidence type="ECO:0000256" key="5">
    <source>
        <dbReference type="SAM" id="MobiDB-lite"/>
    </source>
</evidence>
<name>A0A9R0HW15_SPIOL</name>
<keyword evidence="3" id="KW-0943">RNA-mediated gene silencing</keyword>
<dbReference type="OrthoDB" id="10252740at2759"/>
<dbReference type="Gene3D" id="2.170.260.10">
    <property type="entry name" value="paz domain"/>
    <property type="match status" value="1"/>
</dbReference>
<evidence type="ECO:0000259" key="6">
    <source>
        <dbReference type="PROSITE" id="PS50821"/>
    </source>
</evidence>
<evidence type="ECO:0000313" key="8">
    <source>
        <dbReference type="Proteomes" id="UP000813463"/>
    </source>
</evidence>
<dbReference type="Gene3D" id="3.40.50.2300">
    <property type="match status" value="1"/>
</dbReference>
<dbReference type="InterPro" id="IPR036397">
    <property type="entry name" value="RNaseH_sf"/>
</dbReference>
<gene>
    <name evidence="9" type="primary">LOC110777535</name>
</gene>
<dbReference type="GO" id="GO:1990904">
    <property type="term" value="C:ribonucleoprotein complex"/>
    <property type="evidence" value="ECO:0007669"/>
    <property type="project" value="UniProtKB-KW"/>
</dbReference>
<dbReference type="SMART" id="SM00950">
    <property type="entry name" value="Piwi"/>
    <property type="match status" value="1"/>
</dbReference>
<dbReference type="PROSITE" id="PS50822">
    <property type="entry name" value="PIWI"/>
    <property type="match status" value="1"/>
</dbReference>
<evidence type="ECO:0000256" key="2">
    <source>
        <dbReference type="ARBA" id="ARBA00022491"/>
    </source>
</evidence>
<dbReference type="AlphaFoldDB" id="A0A9R0HW15"/>
<sequence>MDKDDNNRVRSPMSRPGFGMKGRKISLCTNHFRVELTNSSGYFFHYSVSICNKDGHPVEGKGIGRRIMDKIHETYKLELAEKDFSYDGESSLFTWGALPSKAMDFTVVLDKISSKRNGDNSISNGSRSPTQGDKKRQKCLFQTRTFRVAIKCVGKIPAGAISDMLRGKYSEEVHEVIKVLDIVLRQRAAKQDCLIVRQSFFHDDQRNFTDIGGGVFACKGLHSSFCPTQNGLTLNMDSSRTTILKPGPVLDFLVSNQNVKNPSCIDWSKARRMLKNLRIKIFPYDRESRITGLSEYVCKQQRFPLGDEGGRGDESQKERVTVYDYFVKHKKIHLRYSGDFPCINIGKTKSKLYPIELCSLLPLQRYTKELSIPQRLKFIESIRQKPLDKMTMLTEAWKTNNYAAEPMLQFCGVSISSSFTQVEGRVLPAPKLIVGRGEEIFPRAGCWNLNRKMLAEPMSLHSWAVVSFRSRFDASIVCKDLAKFGEMNGIFMEPPICIIEENGRFRQAPPAIRVERMFEQLDMQLKPLRARLSKNKTWPDFIICLLPNKDSEIYGPWKRKTLIEFGISNQCISSSKLDMQYFNSLLLKINAKLGGLHSRLAVEWNCRVLSKKPTMIFGMDVWHGYHGVPSIAAVVGSRCWPSLARYRASVRSQSPKTEMIDSLFKPPPGNAEKDEGMIRELLVDFYSSSGKVKPSQIIIFRDGVSESEFKQVLNVEFHQILEACKRLDSDWNPKFTIIIAQKRHHTKFFQSGQPHQNVPPGTVVDSKVCHPHYYDFYMCPHAAFSGTARPIHYHILLDEIGIPSDELQELVHSLSYVYQKCTKAISIVTPIRYAHLAASKTSHFLQYATSEIFSGHTEAQVSDLPKLHKDVCKSMFFC</sequence>
<dbReference type="SUPFAM" id="SSF101690">
    <property type="entry name" value="PAZ domain"/>
    <property type="match status" value="1"/>
</dbReference>
<dbReference type="InterPro" id="IPR012337">
    <property type="entry name" value="RNaseH-like_sf"/>
</dbReference>
<dbReference type="GO" id="GO:0051607">
    <property type="term" value="P:defense response to virus"/>
    <property type="evidence" value="ECO:0007669"/>
    <property type="project" value="UniProtKB-ARBA"/>
</dbReference>
<dbReference type="KEGG" id="soe:110777535"/>
<dbReference type="PANTHER" id="PTHR22891">
    <property type="entry name" value="EUKARYOTIC TRANSLATION INITIATION FACTOR 2C"/>
    <property type="match status" value="1"/>
</dbReference>
<dbReference type="GO" id="GO:0031047">
    <property type="term" value="P:regulatory ncRNA-mediated gene silencing"/>
    <property type="evidence" value="ECO:0000318"/>
    <property type="project" value="GO_Central"/>
</dbReference>
<dbReference type="PROSITE" id="PS50821">
    <property type="entry name" value="PAZ"/>
    <property type="match status" value="1"/>
</dbReference>
<feature type="domain" description="Piwi" evidence="7">
    <location>
        <begin position="541"/>
        <end position="846"/>
    </location>
</feature>
<reference evidence="8" key="1">
    <citation type="journal article" date="2021" name="Nat. Commun.">
        <title>Genomic analyses provide insights into spinach domestication and the genetic basis of agronomic traits.</title>
        <authorList>
            <person name="Cai X."/>
            <person name="Sun X."/>
            <person name="Xu C."/>
            <person name="Sun H."/>
            <person name="Wang X."/>
            <person name="Ge C."/>
            <person name="Zhang Z."/>
            <person name="Wang Q."/>
            <person name="Fei Z."/>
            <person name="Jiao C."/>
            <person name="Wang Q."/>
        </authorList>
    </citation>
    <scope>NUCLEOTIDE SEQUENCE [LARGE SCALE GENOMIC DNA]</scope>
    <source>
        <strain evidence="8">cv. Varoflay</strain>
    </source>
</reference>
<reference evidence="9" key="2">
    <citation type="submission" date="2025-08" db="UniProtKB">
        <authorList>
            <consortium name="RefSeq"/>
        </authorList>
    </citation>
    <scope>IDENTIFICATION</scope>
    <source>
        <tissue evidence="9">Leaf</tissue>
    </source>
</reference>